<name>L1IPC6_GUITC</name>
<evidence type="ECO:0000256" key="6">
    <source>
        <dbReference type="ARBA" id="ARBA00022807"/>
    </source>
</evidence>
<reference evidence="15" key="2">
    <citation type="submission" date="2012-11" db="EMBL/GenBank/DDBJ databases">
        <authorList>
            <person name="Kuo A."/>
            <person name="Curtis B.A."/>
            <person name="Tanifuji G."/>
            <person name="Burki F."/>
            <person name="Gruber A."/>
            <person name="Irimia M."/>
            <person name="Maruyama S."/>
            <person name="Arias M.C."/>
            <person name="Ball S.G."/>
            <person name="Gile G.H."/>
            <person name="Hirakawa Y."/>
            <person name="Hopkins J.F."/>
            <person name="Rensing S.A."/>
            <person name="Schmutz J."/>
            <person name="Symeonidi A."/>
            <person name="Elias M."/>
            <person name="Eveleigh R.J."/>
            <person name="Herman E.K."/>
            <person name="Klute M.J."/>
            <person name="Nakayama T."/>
            <person name="Obornik M."/>
            <person name="Reyes-Prieto A."/>
            <person name="Armbrust E.V."/>
            <person name="Aves S.J."/>
            <person name="Beiko R.G."/>
            <person name="Coutinho P."/>
            <person name="Dacks J.B."/>
            <person name="Durnford D.G."/>
            <person name="Fast N.M."/>
            <person name="Green B.R."/>
            <person name="Grisdale C."/>
            <person name="Hempe F."/>
            <person name="Henrissat B."/>
            <person name="Hoppner M.P."/>
            <person name="Ishida K.-I."/>
            <person name="Kim E."/>
            <person name="Koreny L."/>
            <person name="Kroth P.G."/>
            <person name="Liu Y."/>
            <person name="Malik S.-B."/>
            <person name="Maier U.G."/>
            <person name="McRose D."/>
            <person name="Mock T."/>
            <person name="Neilson J.A."/>
            <person name="Onodera N.T."/>
            <person name="Poole A.M."/>
            <person name="Pritham E.J."/>
            <person name="Richards T.A."/>
            <person name="Rocap G."/>
            <person name="Roy S.W."/>
            <person name="Sarai C."/>
            <person name="Schaack S."/>
            <person name="Shirato S."/>
            <person name="Slamovits C.H."/>
            <person name="Spencer D.F."/>
            <person name="Suzuki S."/>
            <person name="Worden A.Z."/>
            <person name="Zauner S."/>
            <person name="Barry K."/>
            <person name="Bell C."/>
            <person name="Bharti A.K."/>
            <person name="Crow J.A."/>
            <person name="Grimwood J."/>
            <person name="Kramer R."/>
            <person name="Lindquist E."/>
            <person name="Lucas S."/>
            <person name="Salamov A."/>
            <person name="McFadden G.I."/>
            <person name="Lane C.E."/>
            <person name="Keeling P.J."/>
            <person name="Gray M.W."/>
            <person name="Grigoriev I.V."/>
            <person name="Archibald J.M."/>
        </authorList>
    </citation>
    <scope>NUCLEOTIDE SEQUENCE</scope>
    <source>
        <strain evidence="15">CCMP2712</strain>
    </source>
</reference>
<keyword evidence="5" id="KW-0378">Hydrolase</keyword>
<feature type="domain" description="USP" evidence="12">
    <location>
        <begin position="143"/>
        <end position="509"/>
    </location>
</feature>
<dbReference type="GO" id="GO:0005634">
    <property type="term" value="C:nucleus"/>
    <property type="evidence" value="ECO:0007669"/>
    <property type="project" value="TreeGrafter"/>
</dbReference>
<sequence length="1140" mass="130659">MQELALVACGDNEANVDINVIFKDVLPSAFLSRWSKSLRTLDKASILYEQVASEKLCSSEDFDLFVADQNIEDYAKNGKLIKDLLSLDDHTSRLVVEVRYVKEMDFASARESTGYSSTAERNGFMSATRPVFSYSTGPKCKFVGLSNQGATCYMNSLLQSLFMTPEFREGVYQITVEQDPVKQKDSICFQLQYLFAQMQLSEKHSVETKGLTRSFGWSGADAFQQHDVQELCRVLFDELEERLKGTPKEHLIKDLFEGIMESYVRNIPGAEVKFESLKEEPFMDLSLNIKQFGNPHPIKSVEEGLANFIKPETLDGNNQYQLDPDPANGRTEKMMVDAYKGLQLADLPYILTIQLKRFDFDYETMRRIKITDRVTFPEMLDASSYLCRNPKRKRRMSITEDPPDEQDGESQRMEGDSNLHSSSNCEPSESARNPLWYDLYSVMVHSGSAFGGHYYAYVKDLAEGRWYKFNDAMVTEACWQDVESTFGAYGATTTYLTTATAYMLLYRRREDGRKVQRKLEVPEASNKPRRFHFHCADLCSQELAQAIKISEEALKREEEELRIKRNTWQINVFHGFYHSTVNILKDQSYHQLLVRVRESFNSLKDVDIDCIRLRKYNPSNDLLGLPVLSDEEDNPAIESILSCNINLAVETRMDLSMPWKQFQPNSSPVRVWLSRDIVGDVDSAILQFSDENDVFYLQEEDTVLDLKRLVMHQYGVDVGELVVAKYRRHSIHREVQFPENATRLKRMFSQWEEDFFFVAKIKSEMLNSLNDVHLFKNSIMSPAVLEASNKIKILFNDLQNQSVGHSIITPISDSLQSAKERMSSMLEMECEKFKILRKAENGMQELNRMQMSLADLGISRGGEYITRLHVEAGAPSKASIYQVQLHLVDSVKQPLTWKELSTVEIDDDLTVAQIKVNLIENLPDSLKCKIDSTDGVPHLRLRAPSTLRFCPELVLCDDMKLSSQYQLENISTKCLFLELLPQLEPKTRAESLAVQLVRWRPSEYKCDPVEEMIVEAEDTIDDLNRKLAARSQIEHTKLRLTQRSNWNGFAKLDLVKYHDWNSLLAHAKMSSGSAIQALALKEEGFYYYKDGDEELKELTEEEKKLVSAEAEDLNNSSRKYSFTSGLKEKQGTIAELVNGV</sequence>
<dbReference type="Gene3D" id="3.90.70.10">
    <property type="entry name" value="Cysteine proteinases"/>
    <property type="match status" value="1"/>
</dbReference>
<evidence type="ECO:0000256" key="10">
    <source>
        <dbReference type="SAM" id="Coils"/>
    </source>
</evidence>
<evidence type="ECO:0000313" key="13">
    <source>
        <dbReference type="EMBL" id="EKX38141.1"/>
    </source>
</evidence>
<dbReference type="PaxDb" id="55529-EKX38141"/>
<dbReference type="KEGG" id="gtt:GUITHDRAFT_144449"/>
<proteinExistence type="predicted"/>
<evidence type="ECO:0000256" key="5">
    <source>
        <dbReference type="ARBA" id="ARBA00022801"/>
    </source>
</evidence>
<dbReference type="InterPro" id="IPR045578">
    <property type="entry name" value="USP47_C"/>
</dbReference>
<dbReference type="EMBL" id="JH993051">
    <property type="protein sequence ID" value="EKX38141.1"/>
    <property type="molecule type" value="Genomic_DNA"/>
</dbReference>
<dbReference type="GO" id="GO:0016579">
    <property type="term" value="P:protein deubiquitination"/>
    <property type="evidence" value="ECO:0007669"/>
    <property type="project" value="InterPro"/>
</dbReference>
<dbReference type="OrthoDB" id="289038at2759"/>
<gene>
    <name evidence="13" type="ORF">GUITHDRAFT_144449</name>
</gene>
<feature type="compositionally biased region" description="Polar residues" evidence="11">
    <location>
        <begin position="418"/>
        <end position="427"/>
    </location>
</feature>
<dbReference type="EC" id="3.4.19.12" evidence="2"/>
<comment type="catalytic activity">
    <reaction evidence="1">
        <text>Thiol-dependent hydrolysis of ester, thioester, amide, peptide and isopeptide bonds formed by the C-terminal Gly of ubiquitin (a 76-residue protein attached to proteins as an intracellular targeting signal).</text>
        <dbReference type="EC" id="3.4.19.12"/>
    </reaction>
</comment>
<evidence type="ECO:0000256" key="4">
    <source>
        <dbReference type="ARBA" id="ARBA00022786"/>
    </source>
</evidence>
<dbReference type="Proteomes" id="UP000011087">
    <property type="component" value="Unassembled WGS sequence"/>
</dbReference>
<reference evidence="13 15" key="1">
    <citation type="journal article" date="2012" name="Nature">
        <title>Algal genomes reveal evolutionary mosaicism and the fate of nucleomorphs.</title>
        <authorList>
            <consortium name="DOE Joint Genome Institute"/>
            <person name="Curtis B.A."/>
            <person name="Tanifuji G."/>
            <person name="Burki F."/>
            <person name="Gruber A."/>
            <person name="Irimia M."/>
            <person name="Maruyama S."/>
            <person name="Arias M.C."/>
            <person name="Ball S.G."/>
            <person name="Gile G.H."/>
            <person name="Hirakawa Y."/>
            <person name="Hopkins J.F."/>
            <person name="Kuo A."/>
            <person name="Rensing S.A."/>
            <person name="Schmutz J."/>
            <person name="Symeonidi A."/>
            <person name="Elias M."/>
            <person name="Eveleigh R.J."/>
            <person name="Herman E.K."/>
            <person name="Klute M.J."/>
            <person name="Nakayama T."/>
            <person name="Obornik M."/>
            <person name="Reyes-Prieto A."/>
            <person name="Armbrust E.V."/>
            <person name="Aves S.J."/>
            <person name="Beiko R.G."/>
            <person name="Coutinho P."/>
            <person name="Dacks J.B."/>
            <person name="Durnford D.G."/>
            <person name="Fast N.M."/>
            <person name="Green B.R."/>
            <person name="Grisdale C.J."/>
            <person name="Hempel F."/>
            <person name="Henrissat B."/>
            <person name="Hoppner M.P."/>
            <person name="Ishida K."/>
            <person name="Kim E."/>
            <person name="Koreny L."/>
            <person name="Kroth P.G."/>
            <person name="Liu Y."/>
            <person name="Malik S.B."/>
            <person name="Maier U.G."/>
            <person name="McRose D."/>
            <person name="Mock T."/>
            <person name="Neilson J.A."/>
            <person name="Onodera N.T."/>
            <person name="Poole A.M."/>
            <person name="Pritham E.J."/>
            <person name="Richards T.A."/>
            <person name="Rocap G."/>
            <person name="Roy S.W."/>
            <person name="Sarai C."/>
            <person name="Schaack S."/>
            <person name="Shirato S."/>
            <person name="Slamovits C.H."/>
            <person name="Spencer D.F."/>
            <person name="Suzuki S."/>
            <person name="Worden A.Z."/>
            <person name="Zauner S."/>
            <person name="Barry K."/>
            <person name="Bell C."/>
            <person name="Bharti A.K."/>
            <person name="Crow J.A."/>
            <person name="Grimwood J."/>
            <person name="Kramer R."/>
            <person name="Lindquist E."/>
            <person name="Lucas S."/>
            <person name="Salamov A."/>
            <person name="McFadden G.I."/>
            <person name="Lane C.E."/>
            <person name="Keeling P.J."/>
            <person name="Gray M.W."/>
            <person name="Grigoriev I.V."/>
            <person name="Archibald J.M."/>
        </authorList>
    </citation>
    <scope>NUCLEOTIDE SEQUENCE</scope>
    <source>
        <strain evidence="13 15">CCMP2712</strain>
    </source>
</reference>
<evidence type="ECO:0000256" key="2">
    <source>
        <dbReference type="ARBA" id="ARBA00012759"/>
    </source>
</evidence>
<dbReference type="EnsemblProtists" id="EKX38141">
    <property type="protein sequence ID" value="EKX38141"/>
    <property type="gene ID" value="GUITHDRAFT_144449"/>
</dbReference>
<dbReference type="eggNOG" id="KOG4598">
    <property type="taxonomic scope" value="Eukaryota"/>
</dbReference>
<keyword evidence="10" id="KW-0175">Coiled coil</keyword>
<keyword evidence="4" id="KW-0833">Ubl conjugation pathway</keyword>
<dbReference type="Pfam" id="PF19718">
    <property type="entry name" value="USP47_C"/>
    <property type="match status" value="1"/>
</dbReference>
<dbReference type="PROSITE" id="PS00972">
    <property type="entry name" value="USP_1"/>
    <property type="match status" value="1"/>
</dbReference>
<organism evidence="13">
    <name type="scientific">Guillardia theta (strain CCMP2712)</name>
    <name type="common">Cryptophyte</name>
    <dbReference type="NCBI Taxonomy" id="905079"/>
    <lineage>
        <taxon>Eukaryota</taxon>
        <taxon>Cryptophyceae</taxon>
        <taxon>Pyrenomonadales</taxon>
        <taxon>Geminigeraceae</taxon>
        <taxon>Guillardia</taxon>
    </lineage>
</organism>
<dbReference type="PROSITE" id="PS00973">
    <property type="entry name" value="USP_2"/>
    <property type="match status" value="1"/>
</dbReference>
<evidence type="ECO:0000259" key="12">
    <source>
        <dbReference type="PROSITE" id="PS50235"/>
    </source>
</evidence>
<dbReference type="InterPro" id="IPR028889">
    <property type="entry name" value="USP"/>
</dbReference>
<dbReference type="InterPro" id="IPR050164">
    <property type="entry name" value="Peptidase_C19"/>
</dbReference>
<protein>
    <recommendedName>
        <fullName evidence="7">Ubiquitin carboxyl-terminal hydrolase 47</fullName>
        <ecNumber evidence="2">3.4.19.12</ecNumber>
    </recommendedName>
    <alternativeName>
        <fullName evidence="8">Ubiquitin thioesterase 47</fullName>
    </alternativeName>
    <alternativeName>
        <fullName evidence="9">Ubiquitin-specific-processing protease 47</fullName>
    </alternativeName>
</protein>
<dbReference type="SUPFAM" id="SSF54001">
    <property type="entry name" value="Cysteine proteinases"/>
    <property type="match status" value="1"/>
</dbReference>
<feature type="coiled-coil region" evidence="10">
    <location>
        <begin position="540"/>
        <end position="567"/>
    </location>
</feature>
<dbReference type="PANTHER" id="PTHR24006">
    <property type="entry name" value="UBIQUITIN CARBOXYL-TERMINAL HYDROLASE"/>
    <property type="match status" value="1"/>
</dbReference>
<dbReference type="InterPro" id="IPR038765">
    <property type="entry name" value="Papain-like_cys_pep_sf"/>
</dbReference>
<evidence type="ECO:0000256" key="11">
    <source>
        <dbReference type="SAM" id="MobiDB-lite"/>
    </source>
</evidence>
<evidence type="ECO:0000256" key="7">
    <source>
        <dbReference type="ARBA" id="ARBA00026136"/>
    </source>
</evidence>
<dbReference type="RefSeq" id="XP_005825121.1">
    <property type="nucleotide sequence ID" value="XM_005825064.1"/>
</dbReference>
<reference evidence="14" key="3">
    <citation type="submission" date="2015-06" db="UniProtKB">
        <authorList>
            <consortium name="EnsemblProtists"/>
        </authorList>
    </citation>
    <scope>IDENTIFICATION</scope>
</reference>
<dbReference type="HOGENOM" id="CLU_003606_0_0_1"/>
<dbReference type="PROSITE" id="PS50235">
    <property type="entry name" value="USP_3"/>
    <property type="match status" value="1"/>
</dbReference>
<evidence type="ECO:0000256" key="8">
    <source>
        <dbReference type="ARBA" id="ARBA00029910"/>
    </source>
</evidence>
<dbReference type="AlphaFoldDB" id="L1IPC6"/>
<evidence type="ECO:0000313" key="15">
    <source>
        <dbReference type="Proteomes" id="UP000011087"/>
    </source>
</evidence>
<dbReference type="GO" id="GO:0005829">
    <property type="term" value="C:cytosol"/>
    <property type="evidence" value="ECO:0007669"/>
    <property type="project" value="TreeGrafter"/>
</dbReference>
<dbReference type="InterPro" id="IPR018200">
    <property type="entry name" value="USP_CS"/>
</dbReference>
<dbReference type="OMA" id="LDDDRRW"/>
<dbReference type="STRING" id="905079.L1IPC6"/>
<dbReference type="GeneID" id="17294889"/>
<dbReference type="GO" id="GO:0006508">
    <property type="term" value="P:proteolysis"/>
    <property type="evidence" value="ECO:0007669"/>
    <property type="project" value="UniProtKB-KW"/>
</dbReference>
<feature type="region of interest" description="Disordered" evidence="11">
    <location>
        <begin position="392"/>
        <end position="427"/>
    </location>
</feature>
<keyword evidence="15" id="KW-1185">Reference proteome</keyword>
<dbReference type="Pfam" id="PF00443">
    <property type="entry name" value="UCH"/>
    <property type="match status" value="1"/>
</dbReference>
<evidence type="ECO:0000256" key="1">
    <source>
        <dbReference type="ARBA" id="ARBA00000707"/>
    </source>
</evidence>
<keyword evidence="3" id="KW-0645">Protease</keyword>
<evidence type="ECO:0000256" key="9">
    <source>
        <dbReference type="ARBA" id="ARBA00032453"/>
    </source>
</evidence>
<dbReference type="InterPro" id="IPR001394">
    <property type="entry name" value="Peptidase_C19_UCH"/>
</dbReference>
<evidence type="ECO:0000256" key="3">
    <source>
        <dbReference type="ARBA" id="ARBA00022670"/>
    </source>
</evidence>
<evidence type="ECO:0000313" key="14">
    <source>
        <dbReference type="EnsemblProtists" id="EKX38141"/>
    </source>
</evidence>
<dbReference type="PANTHER" id="PTHR24006:SF702">
    <property type="entry name" value="UBIQUITIN CARBOXYL-TERMINAL HYDROLASE 47"/>
    <property type="match status" value="1"/>
</dbReference>
<accession>L1IPC6</accession>
<keyword evidence="6" id="KW-0788">Thiol protease</keyword>
<dbReference type="GO" id="GO:0004843">
    <property type="term" value="F:cysteine-type deubiquitinase activity"/>
    <property type="evidence" value="ECO:0007669"/>
    <property type="project" value="UniProtKB-EC"/>
</dbReference>